<dbReference type="GO" id="GO:0004888">
    <property type="term" value="F:transmembrane signaling receptor activity"/>
    <property type="evidence" value="ECO:0007669"/>
    <property type="project" value="InterPro"/>
</dbReference>
<dbReference type="Gene3D" id="1.10.287.950">
    <property type="entry name" value="Methyl-accepting chemotaxis protein"/>
    <property type="match status" value="1"/>
</dbReference>
<dbReference type="InterPro" id="IPR004089">
    <property type="entry name" value="MCPsignal_dom"/>
</dbReference>
<dbReference type="Proteomes" id="UP000072867">
    <property type="component" value="Unassembled WGS sequence"/>
</dbReference>
<evidence type="ECO:0000256" key="2">
    <source>
        <dbReference type="ARBA" id="ARBA00022500"/>
    </source>
</evidence>
<protein>
    <submittedName>
        <fullName evidence="7">Chemotaxis protein</fullName>
    </submittedName>
</protein>
<evidence type="ECO:0000256" key="1">
    <source>
        <dbReference type="ARBA" id="ARBA00004370"/>
    </source>
</evidence>
<dbReference type="PATRIC" id="fig|33051.3.peg.3553"/>
<dbReference type="GO" id="GO:0007165">
    <property type="term" value="P:signal transduction"/>
    <property type="evidence" value="ECO:0007669"/>
    <property type="project" value="UniProtKB-KW"/>
</dbReference>
<dbReference type="SUPFAM" id="SSF55785">
    <property type="entry name" value="PYP-like sensor domain (PAS domain)"/>
    <property type="match status" value="1"/>
</dbReference>
<dbReference type="RefSeq" id="WP_058733770.1">
    <property type="nucleotide sequence ID" value="NZ_LDTD01000079.1"/>
</dbReference>
<organism evidence="7 8">
    <name type="scientific">Sphingomonas sanguinis</name>
    <dbReference type="NCBI Taxonomy" id="33051"/>
    <lineage>
        <taxon>Bacteria</taxon>
        <taxon>Pseudomonadati</taxon>
        <taxon>Pseudomonadota</taxon>
        <taxon>Alphaproteobacteria</taxon>
        <taxon>Sphingomonadales</taxon>
        <taxon>Sphingomonadaceae</taxon>
        <taxon>Sphingomonas</taxon>
    </lineage>
</organism>
<dbReference type="Pfam" id="PF00015">
    <property type="entry name" value="MCPsignal"/>
    <property type="match status" value="1"/>
</dbReference>
<evidence type="ECO:0000256" key="3">
    <source>
        <dbReference type="ARBA" id="ARBA00029447"/>
    </source>
</evidence>
<dbReference type="FunFam" id="1.10.287.950:FF:000001">
    <property type="entry name" value="Methyl-accepting chemotaxis sensory transducer"/>
    <property type="match status" value="1"/>
</dbReference>
<dbReference type="InterPro" id="IPR003660">
    <property type="entry name" value="HAMP_dom"/>
</dbReference>
<dbReference type="CDD" id="cd11386">
    <property type="entry name" value="MCP_signal"/>
    <property type="match status" value="1"/>
</dbReference>
<evidence type="ECO:0000256" key="4">
    <source>
        <dbReference type="PROSITE-ProRule" id="PRU00284"/>
    </source>
</evidence>
<dbReference type="SUPFAM" id="SSF58104">
    <property type="entry name" value="Methyl-accepting chemotaxis protein (MCP) signaling domain"/>
    <property type="match status" value="1"/>
</dbReference>
<sequence length="446" mass="46739">MGWLGKKEANVSDRTAKAVFDLSPDAMLLFSGGKFVSANPASARVYDRPLSEILGKSPLTFSAPCQADGRPTEEHVAERVGQALKEGFARFEWLNTDSRGTIVRLLVTLIPANVLTPQDVLVLCQEMGETMAMVGQLGDGLSRLANGDLSHRIVKPFRDDYEPLRLHFNETAEMLGGSISKVDESARRVHSAALEIGKAAGDLSRRTEHQAASLEETAAAMRQVTEAIQETAQFGSKAAEVAASAQSNAAESGMVVQRAIDAMSGIERTSSEISEIIGVIDGIAFQTNLLALNAGVEAARAGDAGKGFAVVASEVRALAQRSADAAKDVKGRIGASDTQIRAGVQQVDAAGATLQRIAAQVSEMAALIGDIAGASQQQASSASQITIAISDLDAVTQQNAAMVEEATAAARELVGEASAMSDQVGRFRLATHPAPMAMPRSLSRAA</sequence>
<dbReference type="GO" id="GO:0006935">
    <property type="term" value="P:chemotaxis"/>
    <property type="evidence" value="ECO:0007669"/>
    <property type="project" value="UniProtKB-KW"/>
</dbReference>
<dbReference type="InterPro" id="IPR051310">
    <property type="entry name" value="MCP_chemotaxis"/>
</dbReference>
<evidence type="ECO:0000313" key="7">
    <source>
        <dbReference type="EMBL" id="KTT68993.1"/>
    </source>
</evidence>
<name>A0A147HVS3_9SPHN</name>
<feature type="domain" description="HAMP" evidence="6">
    <location>
        <begin position="134"/>
        <end position="180"/>
    </location>
</feature>
<comment type="caution">
    <text evidence="7">The sequence shown here is derived from an EMBL/GenBank/DDBJ whole genome shotgun (WGS) entry which is preliminary data.</text>
</comment>
<gene>
    <name evidence="7" type="ORF">NS319_11735</name>
</gene>
<dbReference type="PANTHER" id="PTHR43531">
    <property type="entry name" value="PROTEIN ICFG"/>
    <property type="match status" value="1"/>
</dbReference>
<keyword evidence="4" id="KW-0807">Transducer</keyword>
<dbReference type="AlphaFoldDB" id="A0A147HVS3"/>
<dbReference type="PROSITE" id="PS50885">
    <property type="entry name" value="HAMP"/>
    <property type="match status" value="1"/>
</dbReference>
<dbReference type="PROSITE" id="PS50111">
    <property type="entry name" value="CHEMOTAXIS_TRANSDUC_2"/>
    <property type="match status" value="1"/>
</dbReference>
<dbReference type="EMBL" id="LDTD01000079">
    <property type="protein sequence ID" value="KTT68993.1"/>
    <property type="molecule type" value="Genomic_DNA"/>
</dbReference>
<proteinExistence type="inferred from homology"/>
<evidence type="ECO:0000259" key="5">
    <source>
        <dbReference type="PROSITE" id="PS50111"/>
    </source>
</evidence>
<reference evidence="7 8" key="1">
    <citation type="journal article" date="2016" name="Front. Microbiol.">
        <title>Genomic Resource of Rice Seed Associated Bacteria.</title>
        <authorList>
            <person name="Midha S."/>
            <person name="Bansal K."/>
            <person name="Sharma S."/>
            <person name="Kumar N."/>
            <person name="Patil P.P."/>
            <person name="Chaudhry V."/>
            <person name="Patil P.B."/>
        </authorList>
    </citation>
    <scope>NUCLEOTIDE SEQUENCE [LARGE SCALE GENOMIC DNA]</scope>
    <source>
        <strain evidence="7 8">NS319</strain>
    </source>
</reference>
<dbReference type="SMART" id="SM00283">
    <property type="entry name" value="MA"/>
    <property type="match status" value="1"/>
</dbReference>
<evidence type="ECO:0000313" key="8">
    <source>
        <dbReference type="Proteomes" id="UP000072867"/>
    </source>
</evidence>
<dbReference type="GO" id="GO:0016020">
    <property type="term" value="C:membrane"/>
    <property type="evidence" value="ECO:0007669"/>
    <property type="project" value="UniProtKB-SubCell"/>
</dbReference>
<dbReference type="PANTHER" id="PTHR43531:SF11">
    <property type="entry name" value="METHYL-ACCEPTING CHEMOTAXIS PROTEIN 3"/>
    <property type="match status" value="1"/>
</dbReference>
<dbReference type="Gene3D" id="3.30.450.20">
    <property type="entry name" value="PAS domain"/>
    <property type="match status" value="1"/>
</dbReference>
<comment type="similarity">
    <text evidence="3">Belongs to the methyl-accepting chemotaxis (MCP) protein family.</text>
</comment>
<dbReference type="STRING" id="33051.SB4_16690"/>
<feature type="domain" description="Methyl-accepting transducer" evidence="5">
    <location>
        <begin position="185"/>
        <end position="414"/>
    </location>
</feature>
<dbReference type="InterPro" id="IPR004090">
    <property type="entry name" value="Chemotax_Me-accpt_rcpt"/>
</dbReference>
<evidence type="ECO:0000259" key="6">
    <source>
        <dbReference type="PROSITE" id="PS50885"/>
    </source>
</evidence>
<dbReference type="InterPro" id="IPR035965">
    <property type="entry name" value="PAS-like_dom_sf"/>
</dbReference>
<accession>A0A147HVS3</accession>
<comment type="subcellular location">
    <subcellularLocation>
        <location evidence="1">Membrane</location>
    </subcellularLocation>
</comment>
<keyword evidence="2" id="KW-0145">Chemotaxis</keyword>
<dbReference type="PRINTS" id="PR00260">
    <property type="entry name" value="CHEMTRNSDUCR"/>
</dbReference>